<reference evidence="1" key="1">
    <citation type="submission" date="2021-02" db="EMBL/GenBank/DDBJ databases">
        <authorList>
            <person name="Nowell W R."/>
        </authorList>
    </citation>
    <scope>NUCLEOTIDE SEQUENCE</scope>
</reference>
<comment type="caution">
    <text evidence="1">The sequence shown here is derived from an EMBL/GenBank/DDBJ whole genome shotgun (WGS) entry which is preliminary data.</text>
</comment>
<name>A0A815WCE3_9BILA</name>
<dbReference type="AlphaFoldDB" id="A0A815WCE3"/>
<dbReference type="Proteomes" id="UP000663889">
    <property type="component" value="Unassembled WGS sequence"/>
</dbReference>
<gene>
    <name evidence="1" type="ORF">SEV965_LOCUS38153</name>
</gene>
<protein>
    <submittedName>
        <fullName evidence="1">Uncharacterized protein</fullName>
    </submittedName>
</protein>
<proteinExistence type="predicted"/>
<organism evidence="1 2">
    <name type="scientific">Rotaria sordida</name>
    <dbReference type="NCBI Taxonomy" id="392033"/>
    <lineage>
        <taxon>Eukaryota</taxon>
        <taxon>Metazoa</taxon>
        <taxon>Spiralia</taxon>
        <taxon>Gnathifera</taxon>
        <taxon>Rotifera</taxon>
        <taxon>Eurotatoria</taxon>
        <taxon>Bdelloidea</taxon>
        <taxon>Philodinida</taxon>
        <taxon>Philodinidae</taxon>
        <taxon>Rotaria</taxon>
    </lineage>
</organism>
<evidence type="ECO:0000313" key="1">
    <source>
        <dbReference type="EMBL" id="CAF1541424.1"/>
    </source>
</evidence>
<evidence type="ECO:0000313" key="2">
    <source>
        <dbReference type="Proteomes" id="UP000663889"/>
    </source>
</evidence>
<accession>A0A815WCE3</accession>
<dbReference type="EMBL" id="CAJNOU010008838">
    <property type="protein sequence ID" value="CAF1541424.1"/>
    <property type="molecule type" value="Genomic_DNA"/>
</dbReference>
<sequence>MLKQKYQDQIPEDLFDRKHYQHHHQYYHQHHHQHHHQYNYQHHLPIFGDGQYSAVSLRSSDMNKPINI</sequence>